<evidence type="ECO:0000256" key="2">
    <source>
        <dbReference type="ARBA" id="ARBA00001911"/>
    </source>
</evidence>
<dbReference type="EMBL" id="MHSW01000024">
    <property type="protein sequence ID" value="OHA51282.1"/>
    <property type="molecule type" value="Genomic_DNA"/>
</dbReference>
<dbReference type="Proteomes" id="UP000176951">
    <property type="component" value="Unassembled WGS sequence"/>
</dbReference>
<dbReference type="NCBIfam" id="TIGR01181">
    <property type="entry name" value="dTDP_gluc_dehyt"/>
    <property type="match status" value="1"/>
</dbReference>
<keyword evidence="5" id="KW-0520">NAD</keyword>
<keyword evidence="6 7" id="KW-0456">Lyase</keyword>
<accession>A0A1G2PUL0</accession>
<dbReference type="CDD" id="cd05246">
    <property type="entry name" value="dTDP_GD_SDR_e"/>
    <property type="match status" value="1"/>
</dbReference>
<organism evidence="9 10">
    <name type="scientific">Candidatus Terrybacteria bacterium RIFCSPLOWO2_01_FULL_40_23</name>
    <dbReference type="NCBI Taxonomy" id="1802366"/>
    <lineage>
        <taxon>Bacteria</taxon>
        <taxon>Candidatus Terryibacteriota</taxon>
    </lineage>
</organism>
<dbReference type="Pfam" id="PF16363">
    <property type="entry name" value="GDP_Man_Dehyd"/>
    <property type="match status" value="1"/>
</dbReference>
<dbReference type="InterPro" id="IPR036291">
    <property type="entry name" value="NAD(P)-bd_dom_sf"/>
</dbReference>
<evidence type="ECO:0000256" key="4">
    <source>
        <dbReference type="ARBA" id="ARBA00011990"/>
    </source>
</evidence>
<evidence type="ECO:0000313" key="9">
    <source>
        <dbReference type="EMBL" id="OHA51282.1"/>
    </source>
</evidence>
<dbReference type="InterPro" id="IPR005888">
    <property type="entry name" value="dTDP_Gluc_deHydtase"/>
</dbReference>
<dbReference type="AlphaFoldDB" id="A0A1G2PUL0"/>
<dbReference type="PANTHER" id="PTHR43000">
    <property type="entry name" value="DTDP-D-GLUCOSE 4,6-DEHYDRATASE-RELATED"/>
    <property type="match status" value="1"/>
</dbReference>
<dbReference type="EC" id="4.2.1.46" evidence="4 7"/>
<sequence>MKLFITGGCGFIGSHFIRYILENHLEDSVLNFDKLTYAGNLKNLEDVEKNFSSRYSFVKDDIADNSKVMAQVAAYKPDAVINFAAESHVDRSILDPEAFVRTNIVGVHSLLEAVRKLSIPRFLQVSTDEVYGEAHEGSFTENTPLAPRSPYAASKASGDILALSYFTTFGTPVVITRSANAYGTHQYPEKLIPLLITNLIEGKKIPVYGDGLHTRHWTHVLDHCSGINTSLRKGEPGHVYNLASGEDKEYTNLDIARIILSEFGKDDSWIEWGRDRLGHDRRYRVNASKLASLGWKSRHELQNNIAHLVKWHRENESWWKPLKSGEHKAYYEKQYQTA</sequence>
<name>A0A1G2PUL0_9BACT</name>
<evidence type="ECO:0000313" key="10">
    <source>
        <dbReference type="Proteomes" id="UP000176951"/>
    </source>
</evidence>
<evidence type="ECO:0000256" key="5">
    <source>
        <dbReference type="ARBA" id="ARBA00023027"/>
    </source>
</evidence>
<proteinExistence type="inferred from homology"/>
<comment type="cofactor">
    <cofactor evidence="2 7">
        <name>NAD(+)</name>
        <dbReference type="ChEBI" id="CHEBI:57540"/>
    </cofactor>
</comment>
<dbReference type="Gene3D" id="3.40.50.720">
    <property type="entry name" value="NAD(P)-binding Rossmann-like Domain"/>
    <property type="match status" value="1"/>
</dbReference>
<dbReference type="Gene3D" id="3.90.25.10">
    <property type="entry name" value="UDP-galactose 4-epimerase, domain 1"/>
    <property type="match status" value="1"/>
</dbReference>
<evidence type="ECO:0000256" key="6">
    <source>
        <dbReference type="ARBA" id="ARBA00023239"/>
    </source>
</evidence>
<dbReference type="GO" id="GO:0009225">
    <property type="term" value="P:nucleotide-sugar metabolic process"/>
    <property type="evidence" value="ECO:0007669"/>
    <property type="project" value="InterPro"/>
</dbReference>
<evidence type="ECO:0000256" key="1">
    <source>
        <dbReference type="ARBA" id="ARBA00001539"/>
    </source>
</evidence>
<dbReference type="GO" id="GO:0008460">
    <property type="term" value="F:dTDP-glucose 4,6-dehydratase activity"/>
    <property type="evidence" value="ECO:0007669"/>
    <property type="project" value="UniProtKB-EC"/>
</dbReference>
<dbReference type="FunFam" id="3.40.50.720:FF:000304">
    <property type="entry name" value="UDP-glucose 4,6-dehydratase"/>
    <property type="match status" value="1"/>
</dbReference>
<evidence type="ECO:0000256" key="3">
    <source>
        <dbReference type="ARBA" id="ARBA00008178"/>
    </source>
</evidence>
<comment type="catalytic activity">
    <reaction evidence="1 7">
        <text>dTDP-alpha-D-glucose = dTDP-4-dehydro-6-deoxy-alpha-D-glucose + H2O</text>
        <dbReference type="Rhea" id="RHEA:17221"/>
        <dbReference type="ChEBI" id="CHEBI:15377"/>
        <dbReference type="ChEBI" id="CHEBI:57477"/>
        <dbReference type="ChEBI" id="CHEBI:57649"/>
        <dbReference type="EC" id="4.2.1.46"/>
    </reaction>
</comment>
<comment type="caution">
    <text evidence="9">The sequence shown here is derived from an EMBL/GenBank/DDBJ whole genome shotgun (WGS) entry which is preliminary data.</text>
</comment>
<protein>
    <recommendedName>
        <fullName evidence="4 7">dTDP-glucose 4,6-dehydratase</fullName>
        <ecNumber evidence="4 7">4.2.1.46</ecNumber>
    </recommendedName>
</protein>
<gene>
    <name evidence="9" type="ORF">A3A97_02390</name>
</gene>
<comment type="similarity">
    <text evidence="3 7">Belongs to the NAD(P)-dependent epimerase/dehydratase family. dTDP-glucose dehydratase subfamily.</text>
</comment>
<feature type="domain" description="NAD(P)-binding" evidence="8">
    <location>
        <begin position="4"/>
        <end position="305"/>
    </location>
</feature>
<evidence type="ECO:0000259" key="8">
    <source>
        <dbReference type="Pfam" id="PF16363"/>
    </source>
</evidence>
<reference evidence="9 10" key="1">
    <citation type="journal article" date="2016" name="Nat. Commun.">
        <title>Thousands of microbial genomes shed light on interconnected biogeochemical processes in an aquifer system.</title>
        <authorList>
            <person name="Anantharaman K."/>
            <person name="Brown C.T."/>
            <person name="Hug L.A."/>
            <person name="Sharon I."/>
            <person name="Castelle C.J."/>
            <person name="Probst A.J."/>
            <person name="Thomas B.C."/>
            <person name="Singh A."/>
            <person name="Wilkins M.J."/>
            <person name="Karaoz U."/>
            <person name="Brodie E.L."/>
            <person name="Williams K.H."/>
            <person name="Hubbard S.S."/>
            <person name="Banfield J.F."/>
        </authorList>
    </citation>
    <scope>NUCLEOTIDE SEQUENCE [LARGE SCALE GENOMIC DNA]</scope>
</reference>
<dbReference type="SUPFAM" id="SSF51735">
    <property type="entry name" value="NAD(P)-binding Rossmann-fold domains"/>
    <property type="match status" value="1"/>
</dbReference>
<evidence type="ECO:0000256" key="7">
    <source>
        <dbReference type="RuleBase" id="RU004473"/>
    </source>
</evidence>
<dbReference type="InterPro" id="IPR016040">
    <property type="entry name" value="NAD(P)-bd_dom"/>
</dbReference>